<dbReference type="Gene3D" id="3.50.7.10">
    <property type="entry name" value="GroEL"/>
    <property type="match status" value="1"/>
</dbReference>
<dbReference type="OrthoDB" id="1733909at2759"/>
<gene>
    <name evidence="4" type="ORF">RHSIM_Rhsim08G0134500</name>
</gene>
<evidence type="ECO:0000256" key="2">
    <source>
        <dbReference type="ARBA" id="ARBA00023186"/>
    </source>
</evidence>
<dbReference type="EMBL" id="WJXA01000008">
    <property type="protein sequence ID" value="KAF7135853.1"/>
    <property type="molecule type" value="Genomic_DNA"/>
</dbReference>
<dbReference type="PANTHER" id="PTHR45633">
    <property type="entry name" value="60 KDA HEAT SHOCK PROTEIN, MITOCHONDRIAL"/>
    <property type="match status" value="1"/>
</dbReference>
<organism evidence="4 5">
    <name type="scientific">Rhododendron simsii</name>
    <name type="common">Sims's rhododendron</name>
    <dbReference type="NCBI Taxonomy" id="118357"/>
    <lineage>
        <taxon>Eukaryota</taxon>
        <taxon>Viridiplantae</taxon>
        <taxon>Streptophyta</taxon>
        <taxon>Embryophyta</taxon>
        <taxon>Tracheophyta</taxon>
        <taxon>Spermatophyta</taxon>
        <taxon>Magnoliopsida</taxon>
        <taxon>eudicotyledons</taxon>
        <taxon>Gunneridae</taxon>
        <taxon>Pentapetalae</taxon>
        <taxon>asterids</taxon>
        <taxon>Ericales</taxon>
        <taxon>Ericaceae</taxon>
        <taxon>Ericoideae</taxon>
        <taxon>Rhodoreae</taxon>
        <taxon>Rhododendron</taxon>
    </lineage>
</organism>
<comment type="similarity">
    <text evidence="1">Belongs to the chaperonin (HSP60) family.</text>
</comment>
<comment type="caution">
    <text evidence="4">The sequence shown here is derived from an EMBL/GenBank/DDBJ whole genome shotgun (WGS) entry which is preliminary data.</text>
</comment>
<dbReference type="Proteomes" id="UP000626092">
    <property type="component" value="Unassembled WGS sequence"/>
</dbReference>
<accession>A0A834GK35</accession>
<dbReference type="Gene3D" id="3.30.260.10">
    <property type="entry name" value="TCP-1-like chaperonin intermediate domain"/>
    <property type="match status" value="1"/>
</dbReference>
<feature type="signal peptide" evidence="3">
    <location>
        <begin position="1"/>
        <end position="21"/>
    </location>
</feature>
<dbReference type="InterPro" id="IPR027409">
    <property type="entry name" value="GroEL-like_apical_dom_sf"/>
</dbReference>
<feature type="chain" id="PRO_5032986346" evidence="3">
    <location>
        <begin position="22"/>
        <end position="224"/>
    </location>
</feature>
<reference evidence="4" key="1">
    <citation type="submission" date="2019-11" db="EMBL/GenBank/DDBJ databases">
        <authorList>
            <person name="Liu Y."/>
            <person name="Hou J."/>
            <person name="Li T.-Q."/>
            <person name="Guan C.-H."/>
            <person name="Wu X."/>
            <person name="Wu H.-Z."/>
            <person name="Ling F."/>
            <person name="Zhang R."/>
            <person name="Shi X.-G."/>
            <person name="Ren J.-P."/>
            <person name="Chen E.-F."/>
            <person name="Sun J.-M."/>
        </authorList>
    </citation>
    <scope>NUCLEOTIDE SEQUENCE</scope>
    <source>
        <strain evidence="4">Adult_tree_wgs_1</strain>
        <tissue evidence="4">Leaves</tissue>
    </source>
</reference>
<evidence type="ECO:0000256" key="3">
    <source>
        <dbReference type="SAM" id="SignalP"/>
    </source>
</evidence>
<keyword evidence="5" id="KW-1185">Reference proteome</keyword>
<evidence type="ECO:0000313" key="5">
    <source>
        <dbReference type="Proteomes" id="UP000626092"/>
    </source>
</evidence>
<sequence length="224" mass="24681">MVYLSMAIVVQLVEIATSVLAIIRDELRLTLDKVDKEVMGHSAKVVFTKDSMTIVGDGSTHDAQVAEQEYKKEKRNDRIEKLFGGGVIIQITLHHITVGAQTETEQKEKKLRLERQCSIDFEIDILAVVEEGNVVVGGCTLLRFASKVDAIKDRLENDEEKLEQALSFPLKLIAKNAGANGSVVSDKVVSNDNLKFGYNAATGEYEELMAAGIIDLTKVSSRDK</sequence>
<keyword evidence="3" id="KW-0732">Signal</keyword>
<dbReference type="AlphaFoldDB" id="A0A834GK35"/>
<dbReference type="SUPFAM" id="SSF48592">
    <property type="entry name" value="GroEL equatorial domain-like"/>
    <property type="match status" value="1"/>
</dbReference>
<keyword evidence="2" id="KW-0143">Chaperone</keyword>
<evidence type="ECO:0000313" key="4">
    <source>
        <dbReference type="EMBL" id="KAF7135853.1"/>
    </source>
</evidence>
<dbReference type="GO" id="GO:0042026">
    <property type="term" value="P:protein refolding"/>
    <property type="evidence" value="ECO:0007669"/>
    <property type="project" value="InterPro"/>
</dbReference>
<dbReference type="Gene3D" id="1.10.560.10">
    <property type="entry name" value="GroEL-like equatorial domain"/>
    <property type="match status" value="1"/>
</dbReference>
<dbReference type="InterPro" id="IPR001844">
    <property type="entry name" value="Cpn60/GroEL"/>
</dbReference>
<evidence type="ECO:0000256" key="1">
    <source>
        <dbReference type="ARBA" id="ARBA00006607"/>
    </source>
</evidence>
<dbReference type="InterPro" id="IPR027410">
    <property type="entry name" value="TCP-1-like_intermed_sf"/>
</dbReference>
<dbReference type="InterPro" id="IPR027413">
    <property type="entry name" value="GROEL-like_equatorial_sf"/>
</dbReference>
<dbReference type="GO" id="GO:0140662">
    <property type="term" value="F:ATP-dependent protein folding chaperone"/>
    <property type="evidence" value="ECO:0007669"/>
    <property type="project" value="InterPro"/>
</dbReference>
<proteinExistence type="inferred from homology"/>
<protein>
    <submittedName>
        <fullName evidence="4">Uncharacterized protein</fullName>
    </submittedName>
</protein>
<name>A0A834GK35_RHOSS</name>